<evidence type="ECO:0000256" key="3">
    <source>
        <dbReference type="ARBA" id="ARBA00022989"/>
    </source>
</evidence>
<dbReference type="InterPro" id="IPR010652">
    <property type="entry name" value="DUF1232"/>
</dbReference>
<keyword evidence="7" id="KW-1185">Reference proteome</keyword>
<organism evidence="6 7">
    <name type="scientific">Romeriopsis navalis LEGE 11480</name>
    <dbReference type="NCBI Taxonomy" id="2777977"/>
    <lineage>
        <taxon>Bacteria</taxon>
        <taxon>Bacillati</taxon>
        <taxon>Cyanobacteriota</taxon>
        <taxon>Cyanophyceae</taxon>
        <taxon>Leptolyngbyales</taxon>
        <taxon>Leptolyngbyaceae</taxon>
        <taxon>Romeriopsis</taxon>
        <taxon>Romeriopsis navalis</taxon>
    </lineage>
</organism>
<sequence length="96" mass="10570">MDNFLVDVRRFVGKVPFTKDAVSLYFCLIDSKTPLFVKGTIAGALAYFIAPLDAIPDFIIGLGFTDDAGVIATTLATVARHVTDEHRRQAEDFFNT</sequence>
<dbReference type="AlphaFoldDB" id="A0A928VTN3"/>
<evidence type="ECO:0000256" key="4">
    <source>
        <dbReference type="ARBA" id="ARBA00023136"/>
    </source>
</evidence>
<protein>
    <submittedName>
        <fullName evidence="6">DUF1232 domain-containing protein</fullName>
    </submittedName>
</protein>
<comment type="subcellular location">
    <subcellularLocation>
        <location evidence="1">Endomembrane system</location>
        <topology evidence="1">Multi-pass membrane protein</topology>
    </subcellularLocation>
</comment>
<name>A0A928VTN3_9CYAN</name>
<evidence type="ECO:0000259" key="5">
    <source>
        <dbReference type="Pfam" id="PF06803"/>
    </source>
</evidence>
<dbReference type="InterPro" id="IPR016983">
    <property type="entry name" value="UCP031804"/>
</dbReference>
<dbReference type="Proteomes" id="UP000625316">
    <property type="component" value="Unassembled WGS sequence"/>
</dbReference>
<evidence type="ECO:0000256" key="2">
    <source>
        <dbReference type="ARBA" id="ARBA00022692"/>
    </source>
</evidence>
<keyword evidence="3" id="KW-1133">Transmembrane helix</keyword>
<accession>A0A928VTN3</accession>
<reference evidence="6" key="1">
    <citation type="submission" date="2020-10" db="EMBL/GenBank/DDBJ databases">
        <authorList>
            <person name="Castelo-Branco R."/>
            <person name="Eusebio N."/>
            <person name="Adriana R."/>
            <person name="Vieira A."/>
            <person name="Brugerolle De Fraissinette N."/>
            <person name="Rezende De Castro R."/>
            <person name="Schneider M.P."/>
            <person name="Vasconcelos V."/>
            <person name="Leao P.N."/>
        </authorList>
    </citation>
    <scope>NUCLEOTIDE SEQUENCE</scope>
    <source>
        <strain evidence="6">LEGE 11480</strain>
    </source>
</reference>
<evidence type="ECO:0000256" key="1">
    <source>
        <dbReference type="ARBA" id="ARBA00004127"/>
    </source>
</evidence>
<keyword evidence="4" id="KW-0472">Membrane</keyword>
<keyword evidence="2" id="KW-0812">Transmembrane</keyword>
<evidence type="ECO:0000313" key="6">
    <source>
        <dbReference type="EMBL" id="MBE9032846.1"/>
    </source>
</evidence>
<dbReference type="PIRSF" id="PIRSF031804">
    <property type="entry name" value="UCP031804"/>
    <property type="match status" value="1"/>
</dbReference>
<gene>
    <name evidence="6" type="ORF">IQ266_24220</name>
</gene>
<evidence type="ECO:0000313" key="7">
    <source>
        <dbReference type="Proteomes" id="UP000625316"/>
    </source>
</evidence>
<dbReference type="GO" id="GO:0012505">
    <property type="term" value="C:endomembrane system"/>
    <property type="evidence" value="ECO:0007669"/>
    <property type="project" value="UniProtKB-SubCell"/>
</dbReference>
<proteinExistence type="predicted"/>
<comment type="caution">
    <text evidence="6">The sequence shown here is derived from an EMBL/GenBank/DDBJ whole genome shotgun (WGS) entry which is preliminary data.</text>
</comment>
<feature type="domain" description="DUF1232" evidence="5">
    <location>
        <begin position="38"/>
        <end position="72"/>
    </location>
</feature>
<dbReference type="Pfam" id="PF06803">
    <property type="entry name" value="DUF1232"/>
    <property type="match status" value="1"/>
</dbReference>
<dbReference type="RefSeq" id="WP_264327664.1">
    <property type="nucleotide sequence ID" value="NZ_JADEXQ010000129.1"/>
</dbReference>
<dbReference type="EMBL" id="JADEXQ010000129">
    <property type="protein sequence ID" value="MBE9032846.1"/>
    <property type="molecule type" value="Genomic_DNA"/>
</dbReference>